<keyword evidence="5" id="KW-1185">Reference proteome</keyword>
<organism evidence="4 5">
    <name type="scientific">Dovyalis caffra</name>
    <dbReference type="NCBI Taxonomy" id="77055"/>
    <lineage>
        <taxon>Eukaryota</taxon>
        <taxon>Viridiplantae</taxon>
        <taxon>Streptophyta</taxon>
        <taxon>Embryophyta</taxon>
        <taxon>Tracheophyta</taxon>
        <taxon>Spermatophyta</taxon>
        <taxon>Magnoliopsida</taxon>
        <taxon>eudicotyledons</taxon>
        <taxon>Gunneridae</taxon>
        <taxon>Pentapetalae</taxon>
        <taxon>rosids</taxon>
        <taxon>fabids</taxon>
        <taxon>Malpighiales</taxon>
        <taxon>Salicaceae</taxon>
        <taxon>Flacourtieae</taxon>
        <taxon>Dovyalis</taxon>
    </lineage>
</organism>
<dbReference type="AlphaFoldDB" id="A0AAV1QRA9"/>
<dbReference type="GO" id="GO:0005975">
    <property type="term" value="P:carbohydrate metabolic process"/>
    <property type="evidence" value="ECO:0007669"/>
    <property type="project" value="InterPro"/>
</dbReference>
<dbReference type="Pfam" id="PF01182">
    <property type="entry name" value="Glucosamine_iso"/>
    <property type="match status" value="1"/>
</dbReference>
<evidence type="ECO:0000259" key="3">
    <source>
        <dbReference type="Pfam" id="PF01182"/>
    </source>
</evidence>
<dbReference type="Gene3D" id="3.40.50.1360">
    <property type="match status" value="1"/>
</dbReference>
<name>A0AAV1QRA9_9ROSI</name>
<dbReference type="SUPFAM" id="SSF100950">
    <property type="entry name" value="NagB/RpiA/CoA transferase-like"/>
    <property type="match status" value="1"/>
</dbReference>
<gene>
    <name evidence="4" type="ORF">DCAF_LOCUS1891</name>
</gene>
<comment type="caution">
    <text evidence="4">The sequence shown here is derived from an EMBL/GenBank/DDBJ whole genome shotgun (WGS) entry which is preliminary data.</text>
</comment>
<dbReference type="CDD" id="cd01400">
    <property type="entry name" value="6PGL"/>
    <property type="match status" value="1"/>
</dbReference>
<reference evidence="4 5" key="1">
    <citation type="submission" date="2024-01" db="EMBL/GenBank/DDBJ databases">
        <authorList>
            <person name="Waweru B."/>
        </authorList>
    </citation>
    <scope>NUCLEOTIDE SEQUENCE [LARGE SCALE GENOMIC DNA]</scope>
</reference>
<dbReference type="GO" id="GO:0017057">
    <property type="term" value="F:6-phosphogluconolactonase activity"/>
    <property type="evidence" value="ECO:0007669"/>
    <property type="project" value="InterPro"/>
</dbReference>
<dbReference type="PANTHER" id="PTHR11054">
    <property type="entry name" value="6-PHOSPHOGLUCONOLACTONASE"/>
    <property type="match status" value="1"/>
</dbReference>
<protein>
    <recommendedName>
        <fullName evidence="3">Glucosamine/galactosamine-6-phosphate isomerase domain-containing protein</fullName>
    </recommendedName>
</protein>
<dbReference type="Proteomes" id="UP001314170">
    <property type="component" value="Unassembled WGS sequence"/>
</dbReference>
<evidence type="ECO:0000256" key="2">
    <source>
        <dbReference type="ARBA" id="ARBA00010662"/>
    </source>
</evidence>
<dbReference type="InterPro" id="IPR039104">
    <property type="entry name" value="6PGL"/>
</dbReference>
<dbReference type="GO" id="GO:0006098">
    <property type="term" value="P:pentose-phosphate shunt"/>
    <property type="evidence" value="ECO:0007669"/>
    <property type="project" value="InterPro"/>
</dbReference>
<dbReference type="InterPro" id="IPR006148">
    <property type="entry name" value="Glc/Gal-6P_isomerase"/>
</dbReference>
<proteinExistence type="inferred from homology"/>
<evidence type="ECO:0000313" key="5">
    <source>
        <dbReference type="Proteomes" id="UP001314170"/>
    </source>
</evidence>
<evidence type="ECO:0000256" key="1">
    <source>
        <dbReference type="ARBA" id="ARBA00004959"/>
    </source>
</evidence>
<sequence length="345" mass="37964">MEKYRKYSDPESKNALANLISSEPNETLGTNPPGNVYAINDTLSAEGAADDYETCLKHLVQTGVIDKSSVSGFPKFDLMLVGMGPDGHVASLFPGHPLLKENQKWVTHIKDSPKPPPERITFTFPVINSSAYIALVVCGAGKASVVQTALGKNQNSEVFPVQMVSPDGELKWFLDKDAASKLENFVDAVVGRRWETPGGTVAGGGVNGRSSHNHIGRKTKTLERKDSKVESVRMVLVVFSGLNEREKRVDGGKGFDCERLREFKVAMKCILKYIEGGGKGEGSLEVFVSDGEIDCERIHRLVLREIRRLEDGLPIYADRQQILETIRSKQLYLSAYGIHSTKVSK</sequence>
<dbReference type="NCBIfam" id="TIGR01198">
    <property type="entry name" value="pgl"/>
    <property type="match status" value="1"/>
</dbReference>
<accession>A0AAV1QRA9</accession>
<evidence type="ECO:0000313" key="4">
    <source>
        <dbReference type="EMBL" id="CAK7324252.1"/>
    </source>
</evidence>
<dbReference type="EMBL" id="CAWUPB010000246">
    <property type="protein sequence ID" value="CAK7324252.1"/>
    <property type="molecule type" value="Genomic_DNA"/>
</dbReference>
<dbReference type="InterPro" id="IPR037171">
    <property type="entry name" value="NagB/RpiA_transferase-like"/>
</dbReference>
<comment type="similarity">
    <text evidence="2">Belongs to the glucosamine/galactosamine-6-phosphate isomerase family. 6-phosphogluconolactonase subfamily.</text>
</comment>
<dbReference type="PANTHER" id="PTHR11054:SF22">
    <property type="entry name" value="6-PHOSPHOGLUCONOLACTONASE 3, CHLOROPLASTIC"/>
    <property type="match status" value="1"/>
</dbReference>
<dbReference type="InterPro" id="IPR005900">
    <property type="entry name" value="6-phosphogluconolactonase_DevB"/>
</dbReference>
<feature type="domain" description="Glucosamine/galactosamine-6-phosphate isomerase" evidence="3">
    <location>
        <begin position="31"/>
        <end position="172"/>
    </location>
</feature>
<comment type="pathway">
    <text evidence="1">Carbohydrate degradation; pentose phosphate pathway.</text>
</comment>